<dbReference type="Proteomes" id="UP000190166">
    <property type="component" value="Unassembled WGS sequence"/>
</dbReference>
<feature type="transmembrane region" description="Helical" evidence="1">
    <location>
        <begin position="798"/>
        <end position="819"/>
    </location>
</feature>
<feature type="transmembrane region" description="Helical" evidence="1">
    <location>
        <begin position="376"/>
        <end position="394"/>
    </location>
</feature>
<dbReference type="STRING" id="393003.SAMN05660461_5591"/>
<keyword evidence="3" id="KW-1185">Reference proteome</keyword>
<organism evidence="2 3">
    <name type="scientific">Chitinophaga ginsengisegetis</name>
    <dbReference type="NCBI Taxonomy" id="393003"/>
    <lineage>
        <taxon>Bacteria</taxon>
        <taxon>Pseudomonadati</taxon>
        <taxon>Bacteroidota</taxon>
        <taxon>Chitinophagia</taxon>
        <taxon>Chitinophagales</taxon>
        <taxon>Chitinophagaceae</taxon>
        <taxon>Chitinophaga</taxon>
    </lineage>
</organism>
<feature type="transmembrane region" description="Helical" evidence="1">
    <location>
        <begin position="123"/>
        <end position="142"/>
    </location>
</feature>
<sequence>MKQNWLKAILPHVAAIGLFLLLAFVYCAPVLEGKVVNQSDMKNVKGMAKEAKDFYEATGERPLWTNSMFAGMPSYVIYTGPGANKIAYMNRIVTLYTPDPVNMLFLAMISMYLLLCILDFKYWIRVMGAIAFAFCSYNVILIDVGHVTKMYDIALMPAVLAGIVLTYRGRLITGAALTALATAMLIYNNHLQIIYYTLIMVLCLAVCAFIHFFREKQLLQFFKASALLAVAGVLAVLTSMDSLMILREYTDYTMRGSKSELTLDKDDVNQKKSTGLDIDYAYDWSYGKAESGTLLIPGYVGNSSGQKLKVSSNFGQQMISLGAAEPQVEQFLSQQKLPLYYGAQSKGTSGPVYVGAIICFLFVLSLLLVKSWHKWWLIAITVIGFILAWGKNLAFINDPLFYYLPLYNKFRAPAQALVLPSLTFVVLACWGLQEIANGKHTTKELLKKLKESALITGACLLGFILISYFFVGFKSASDDNMLQYFAQMMGGEENGKLLIRALEKDRASLLLTDAFRSAFFVLVAAGAIWAFLVNKMKWQVSAIIITAAVTIDLWQVDKNYLGSESFVDDMSYMQDLQPSAADQQIKQDPDPYYRVFNLTTSPFDDASPSYFHKNIGGYSPAKLWIYQDLISHQIAKNNMHVLNMLNTKYFIVPDQKTGQPVAQRNPDAYGNAWFVRDIVWAPDANTEMKTLDALNTRDSAVIDKRFEKQLGSFKPGADSTAAIKLTKYGLNKLEYTSRNSQEGFGVFSEIYYPAGWNAFIDGKPTDIIRTDYALRGLKIPAGEHKIEMKFEPQTFLKGLKIANITSVLLLLLVAASLVFEVIRQSKTGVAPEPAAPQKPAAKK</sequence>
<evidence type="ECO:0000313" key="3">
    <source>
        <dbReference type="Proteomes" id="UP000190166"/>
    </source>
</evidence>
<dbReference type="RefSeq" id="WP_079472849.1">
    <property type="nucleotide sequence ID" value="NZ_FUZZ01000005.1"/>
</dbReference>
<dbReference type="AlphaFoldDB" id="A0A1T5PAK0"/>
<dbReference type="Pfam" id="PF09586">
    <property type="entry name" value="YfhO"/>
    <property type="match status" value="1"/>
</dbReference>
<evidence type="ECO:0000256" key="1">
    <source>
        <dbReference type="SAM" id="Phobius"/>
    </source>
</evidence>
<feature type="transmembrane region" description="Helical" evidence="1">
    <location>
        <begin position="350"/>
        <end position="369"/>
    </location>
</feature>
<keyword evidence="1" id="KW-0812">Transmembrane</keyword>
<feature type="transmembrane region" description="Helical" evidence="1">
    <location>
        <begin position="453"/>
        <end position="471"/>
    </location>
</feature>
<dbReference type="PANTHER" id="PTHR38454">
    <property type="entry name" value="INTEGRAL MEMBRANE PROTEIN-RELATED"/>
    <property type="match status" value="1"/>
</dbReference>
<feature type="transmembrane region" description="Helical" evidence="1">
    <location>
        <begin position="225"/>
        <end position="246"/>
    </location>
</feature>
<proteinExistence type="predicted"/>
<name>A0A1T5PAK0_9BACT</name>
<keyword evidence="1" id="KW-1133">Transmembrane helix</keyword>
<protein>
    <submittedName>
        <fullName evidence="2">Membrane protein YfhO</fullName>
    </submittedName>
</protein>
<dbReference type="InterPro" id="IPR018580">
    <property type="entry name" value="Uncharacterised_YfhO"/>
</dbReference>
<dbReference type="PANTHER" id="PTHR38454:SF1">
    <property type="entry name" value="INTEGRAL MEMBRANE PROTEIN"/>
    <property type="match status" value="1"/>
</dbReference>
<dbReference type="EMBL" id="FUZZ01000005">
    <property type="protein sequence ID" value="SKD09702.1"/>
    <property type="molecule type" value="Genomic_DNA"/>
</dbReference>
<accession>A0A1T5PAK0</accession>
<keyword evidence="1" id="KW-0472">Membrane</keyword>
<feature type="transmembrane region" description="Helical" evidence="1">
    <location>
        <begin position="414"/>
        <end position="432"/>
    </location>
</feature>
<feature type="transmembrane region" description="Helical" evidence="1">
    <location>
        <begin position="101"/>
        <end position="118"/>
    </location>
</feature>
<evidence type="ECO:0000313" key="2">
    <source>
        <dbReference type="EMBL" id="SKD09702.1"/>
    </source>
</evidence>
<gene>
    <name evidence="2" type="ORF">SAMN05660461_5591</name>
</gene>
<feature type="transmembrane region" description="Helical" evidence="1">
    <location>
        <begin position="514"/>
        <end position="533"/>
    </location>
</feature>
<reference evidence="2 3" key="1">
    <citation type="submission" date="2017-02" db="EMBL/GenBank/DDBJ databases">
        <authorList>
            <person name="Peterson S.W."/>
        </authorList>
    </citation>
    <scope>NUCLEOTIDE SEQUENCE [LARGE SCALE GENOMIC DNA]</scope>
    <source>
        <strain evidence="2 3">DSM 18108</strain>
    </source>
</reference>
<feature type="transmembrane region" description="Helical" evidence="1">
    <location>
        <begin position="193"/>
        <end position="213"/>
    </location>
</feature>